<keyword evidence="1" id="KW-0812">Transmembrane</keyword>
<organism evidence="2 3">
    <name type="scientific">Glossina pallidipes</name>
    <name type="common">Tsetse fly</name>
    <dbReference type="NCBI Taxonomy" id="7398"/>
    <lineage>
        <taxon>Eukaryota</taxon>
        <taxon>Metazoa</taxon>
        <taxon>Ecdysozoa</taxon>
        <taxon>Arthropoda</taxon>
        <taxon>Hexapoda</taxon>
        <taxon>Insecta</taxon>
        <taxon>Pterygota</taxon>
        <taxon>Neoptera</taxon>
        <taxon>Endopterygota</taxon>
        <taxon>Diptera</taxon>
        <taxon>Brachycera</taxon>
        <taxon>Muscomorpha</taxon>
        <taxon>Hippoboscoidea</taxon>
        <taxon>Glossinidae</taxon>
        <taxon>Glossina</taxon>
    </lineage>
</organism>
<evidence type="ECO:0000313" key="3">
    <source>
        <dbReference type="Proteomes" id="UP000092445"/>
    </source>
</evidence>
<dbReference type="EnsemblMetazoa" id="GPAI019571-RA">
    <property type="protein sequence ID" value="GPAI019571-PA"/>
    <property type="gene ID" value="GPAI019571"/>
</dbReference>
<dbReference type="AlphaFoldDB" id="A0A1A9ZMU3"/>
<keyword evidence="1" id="KW-0472">Membrane</keyword>
<evidence type="ECO:0000256" key="1">
    <source>
        <dbReference type="SAM" id="Phobius"/>
    </source>
</evidence>
<keyword evidence="3" id="KW-1185">Reference proteome</keyword>
<keyword evidence="1" id="KW-1133">Transmembrane helix</keyword>
<dbReference type="VEuPathDB" id="VectorBase:GPAI019571"/>
<feature type="transmembrane region" description="Helical" evidence="1">
    <location>
        <begin position="17"/>
        <end position="37"/>
    </location>
</feature>
<sequence length="84" mass="9785">MYKTPARIIKQPVTTGLTAWLTVCLTYRLLFVVLLQIGYNNAYVERRCAPRGNLQRRESERSKYAACNVHREIQLNRGTWSQKA</sequence>
<reference evidence="2" key="2">
    <citation type="submission" date="2020-05" db="UniProtKB">
        <authorList>
            <consortium name="EnsemblMetazoa"/>
        </authorList>
    </citation>
    <scope>IDENTIFICATION</scope>
    <source>
        <strain evidence="2">IAEA</strain>
    </source>
</reference>
<name>A0A1A9ZMU3_GLOPL</name>
<evidence type="ECO:0000313" key="2">
    <source>
        <dbReference type="EnsemblMetazoa" id="GPAI019571-PA"/>
    </source>
</evidence>
<dbReference type="Proteomes" id="UP000092445">
    <property type="component" value="Unassembled WGS sequence"/>
</dbReference>
<proteinExistence type="predicted"/>
<accession>A0A1A9ZMU3</accession>
<reference evidence="3" key="1">
    <citation type="submission" date="2014-03" db="EMBL/GenBank/DDBJ databases">
        <authorList>
            <person name="Aksoy S."/>
            <person name="Warren W."/>
            <person name="Wilson R.K."/>
        </authorList>
    </citation>
    <scope>NUCLEOTIDE SEQUENCE [LARGE SCALE GENOMIC DNA]</scope>
    <source>
        <strain evidence="3">IAEA</strain>
    </source>
</reference>
<protein>
    <submittedName>
        <fullName evidence="2">Uncharacterized protein</fullName>
    </submittedName>
</protein>